<evidence type="ECO:0000313" key="7">
    <source>
        <dbReference type="EMBL" id="ELP91836.1"/>
    </source>
</evidence>
<evidence type="ECO:0000256" key="5">
    <source>
        <dbReference type="ARBA" id="ARBA00022837"/>
    </source>
</evidence>
<dbReference type="EMBL" id="KB206411">
    <property type="protein sequence ID" value="ELP91836.1"/>
    <property type="molecule type" value="Genomic_DNA"/>
</dbReference>
<dbReference type="PANTHER" id="PTHR46212:SF3">
    <property type="entry name" value="GH27120P"/>
    <property type="match status" value="1"/>
</dbReference>
<feature type="domain" description="EF-hand" evidence="6">
    <location>
        <begin position="109"/>
        <end position="144"/>
    </location>
</feature>
<evidence type="ECO:0000313" key="8">
    <source>
        <dbReference type="Proteomes" id="UP000014680"/>
    </source>
</evidence>
<evidence type="ECO:0000256" key="1">
    <source>
        <dbReference type="ARBA" id="ARBA00004496"/>
    </source>
</evidence>
<dbReference type="PROSITE" id="PS50222">
    <property type="entry name" value="EF_HAND_2"/>
    <property type="match status" value="1"/>
</dbReference>
<organism evidence="7 8">
    <name type="scientific">Entamoeba invadens IP1</name>
    <dbReference type="NCBI Taxonomy" id="370355"/>
    <lineage>
        <taxon>Eukaryota</taxon>
        <taxon>Amoebozoa</taxon>
        <taxon>Evosea</taxon>
        <taxon>Archamoebae</taxon>
        <taxon>Mastigamoebida</taxon>
        <taxon>Entamoebidae</taxon>
        <taxon>Entamoeba</taxon>
    </lineage>
</organism>
<sequence length="211" mass="24105">MSLFAIQAAADKYVADMIQAGIKQDPRLQFQWWFPLVESISAVEFHQNQDWFIKVDKDKSGTLDAKEIIKAKFPGDIKVDQTTVNRLMRIFDVDFSGSIGFFEFLALYNFVKLCLDTFKNFDKDKGGSLDAKELTQALPALGFNCSKRSIDILIKLNSALGKKISKNQFVAVAAYLGQCRSIYQRTFDMKRNEIDNREFDKFVNLVLSLVE</sequence>
<dbReference type="RefSeq" id="XP_004258607.1">
    <property type="nucleotide sequence ID" value="XM_004258559.1"/>
</dbReference>
<dbReference type="InterPro" id="IPR051426">
    <property type="entry name" value="Peflin/Sorcin_CaBP"/>
</dbReference>
<comment type="subcellular location">
    <subcellularLocation>
        <location evidence="1">Cytoplasm</location>
    </subcellularLocation>
</comment>
<keyword evidence="4" id="KW-0677">Repeat</keyword>
<dbReference type="OMA" id="NMETAKM"/>
<keyword evidence="5" id="KW-0106">Calcium</keyword>
<dbReference type="SUPFAM" id="SSF47473">
    <property type="entry name" value="EF-hand"/>
    <property type="match status" value="1"/>
</dbReference>
<keyword evidence="2" id="KW-0963">Cytoplasm</keyword>
<dbReference type="GO" id="GO:0005737">
    <property type="term" value="C:cytoplasm"/>
    <property type="evidence" value="ECO:0007669"/>
    <property type="project" value="UniProtKB-SubCell"/>
</dbReference>
<evidence type="ECO:0000259" key="6">
    <source>
        <dbReference type="PROSITE" id="PS50222"/>
    </source>
</evidence>
<gene>
    <name evidence="7" type="ORF">EIN_396760</name>
</gene>
<dbReference type="GO" id="GO:0005509">
    <property type="term" value="F:calcium ion binding"/>
    <property type="evidence" value="ECO:0007669"/>
    <property type="project" value="InterPro"/>
</dbReference>
<dbReference type="Gene3D" id="1.10.238.10">
    <property type="entry name" value="EF-hand"/>
    <property type="match status" value="1"/>
</dbReference>
<protein>
    <submittedName>
        <fullName evidence="7">Programmed cell death protein, putative</fullName>
    </submittedName>
</protein>
<name>A0A0A1UDE4_ENTIV</name>
<dbReference type="InterPro" id="IPR018247">
    <property type="entry name" value="EF_Hand_1_Ca_BS"/>
</dbReference>
<dbReference type="KEGG" id="eiv:EIN_396760"/>
<dbReference type="Pfam" id="PF13499">
    <property type="entry name" value="EF-hand_7"/>
    <property type="match status" value="1"/>
</dbReference>
<dbReference type="VEuPathDB" id="AmoebaDB:EIN_396760"/>
<dbReference type="GO" id="GO:0048306">
    <property type="term" value="F:calcium-dependent protein binding"/>
    <property type="evidence" value="ECO:0007669"/>
    <property type="project" value="UniProtKB-ARBA"/>
</dbReference>
<dbReference type="AlphaFoldDB" id="A0A0A1UDE4"/>
<dbReference type="InterPro" id="IPR002048">
    <property type="entry name" value="EF_hand_dom"/>
</dbReference>
<dbReference type="PROSITE" id="PS00018">
    <property type="entry name" value="EF_HAND_1"/>
    <property type="match status" value="2"/>
</dbReference>
<evidence type="ECO:0000256" key="4">
    <source>
        <dbReference type="ARBA" id="ARBA00022737"/>
    </source>
</evidence>
<reference evidence="7 8" key="1">
    <citation type="submission" date="2012-10" db="EMBL/GenBank/DDBJ databases">
        <authorList>
            <person name="Zafar N."/>
            <person name="Inman J."/>
            <person name="Hall N."/>
            <person name="Lorenzi H."/>
            <person name="Caler E."/>
        </authorList>
    </citation>
    <scope>NUCLEOTIDE SEQUENCE [LARGE SCALE GENOMIC DNA]</scope>
    <source>
        <strain evidence="7 8">IP1</strain>
    </source>
</reference>
<accession>A0A0A1UDE4</accession>
<dbReference type="SMART" id="SM00054">
    <property type="entry name" value="EFh"/>
    <property type="match status" value="3"/>
</dbReference>
<keyword evidence="3" id="KW-0479">Metal-binding</keyword>
<dbReference type="Pfam" id="PF13202">
    <property type="entry name" value="EF-hand_5"/>
    <property type="match status" value="1"/>
</dbReference>
<dbReference type="Proteomes" id="UP000014680">
    <property type="component" value="Unassembled WGS sequence"/>
</dbReference>
<proteinExistence type="predicted"/>
<dbReference type="OrthoDB" id="186625at2759"/>
<evidence type="ECO:0000256" key="3">
    <source>
        <dbReference type="ARBA" id="ARBA00022723"/>
    </source>
</evidence>
<dbReference type="PANTHER" id="PTHR46212">
    <property type="entry name" value="PEFLIN"/>
    <property type="match status" value="1"/>
</dbReference>
<dbReference type="InterPro" id="IPR011992">
    <property type="entry name" value="EF-hand-dom_pair"/>
</dbReference>
<dbReference type="GeneID" id="14890907"/>
<keyword evidence="8" id="KW-1185">Reference proteome</keyword>
<evidence type="ECO:0000256" key="2">
    <source>
        <dbReference type="ARBA" id="ARBA00022490"/>
    </source>
</evidence>